<reference evidence="1 2" key="1">
    <citation type="journal article" date="2019" name="Commun. Biol.">
        <title>The bagworm genome reveals a unique fibroin gene that provides high tensile strength.</title>
        <authorList>
            <person name="Kono N."/>
            <person name="Nakamura H."/>
            <person name="Ohtoshi R."/>
            <person name="Tomita M."/>
            <person name="Numata K."/>
            <person name="Arakawa K."/>
        </authorList>
    </citation>
    <scope>NUCLEOTIDE SEQUENCE [LARGE SCALE GENOMIC DNA]</scope>
</reference>
<protein>
    <submittedName>
        <fullName evidence="1">Uncharacterized protein</fullName>
    </submittedName>
</protein>
<comment type="caution">
    <text evidence="1">The sequence shown here is derived from an EMBL/GenBank/DDBJ whole genome shotgun (WGS) entry which is preliminary data.</text>
</comment>
<gene>
    <name evidence="1" type="ORF">EVAR_4651_1</name>
</gene>
<organism evidence="1 2">
    <name type="scientific">Eumeta variegata</name>
    <name type="common">Bagworm moth</name>
    <name type="synonym">Eumeta japonica</name>
    <dbReference type="NCBI Taxonomy" id="151549"/>
    <lineage>
        <taxon>Eukaryota</taxon>
        <taxon>Metazoa</taxon>
        <taxon>Ecdysozoa</taxon>
        <taxon>Arthropoda</taxon>
        <taxon>Hexapoda</taxon>
        <taxon>Insecta</taxon>
        <taxon>Pterygota</taxon>
        <taxon>Neoptera</taxon>
        <taxon>Endopterygota</taxon>
        <taxon>Lepidoptera</taxon>
        <taxon>Glossata</taxon>
        <taxon>Ditrysia</taxon>
        <taxon>Tineoidea</taxon>
        <taxon>Psychidae</taxon>
        <taxon>Oiketicinae</taxon>
        <taxon>Eumeta</taxon>
    </lineage>
</organism>
<sequence>MDSTRYALQRGGAPLPPKIAFLILRNAPPSKEKTLAEQKNSPRERAPKLFVLDVVISRMTTIVISHWSSVEGLRPMQAPQFEIKRSKDSGRVCVSVVGLLALWANGKDSICENYINGSPPAAANSKGTLRPPLLAIHNGVAVSTLMCASSKSWTRRQKHESTSRAVEMRSMLRVDRRSDGWMWV</sequence>
<dbReference type="AlphaFoldDB" id="A0A4C1YE91"/>
<dbReference type="Proteomes" id="UP000299102">
    <property type="component" value="Unassembled WGS sequence"/>
</dbReference>
<proteinExistence type="predicted"/>
<keyword evidence="2" id="KW-1185">Reference proteome</keyword>
<name>A0A4C1YE91_EUMVA</name>
<evidence type="ECO:0000313" key="2">
    <source>
        <dbReference type="Proteomes" id="UP000299102"/>
    </source>
</evidence>
<accession>A0A4C1YE91</accession>
<evidence type="ECO:0000313" key="1">
    <source>
        <dbReference type="EMBL" id="GBP72767.1"/>
    </source>
</evidence>
<dbReference type="EMBL" id="BGZK01001156">
    <property type="protein sequence ID" value="GBP72767.1"/>
    <property type="molecule type" value="Genomic_DNA"/>
</dbReference>